<comment type="caution">
    <text evidence="7">The sequence shown here is derived from an EMBL/GenBank/DDBJ whole genome shotgun (WGS) entry which is preliminary data.</text>
</comment>
<dbReference type="InterPro" id="IPR036259">
    <property type="entry name" value="MFS_trans_sf"/>
</dbReference>
<dbReference type="Proteomes" id="UP001595900">
    <property type="component" value="Unassembled WGS sequence"/>
</dbReference>
<feature type="transmembrane region" description="Helical" evidence="5">
    <location>
        <begin position="47"/>
        <end position="67"/>
    </location>
</feature>
<dbReference type="Pfam" id="PF06779">
    <property type="entry name" value="MFS_4"/>
    <property type="match status" value="1"/>
</dbReference>
<keyword evidence="4 5" id="KW-0472">Membrane</keyword>
<evidence type="ECO:0000256" key="4">
    <source>
        <dbReference type="ARBA" id="ARBA00023136"/>
    </source>
</evidence>
<dbReference type="InterPro" id="IPR010645">
    <property type="entry name" value="MFS_4"/>
</dbReference>
<dbReference type="RefSeq" id="WP_390230856.1">
    <property type="nucleotide sequence ID" value="NZ_JBHSCN010000006.1"/>
</dbReference>
<evidence type="ECO:0000313" key="7">
    <source>
        <dbReference type="EMBL" id="MFC4244774.1"/>
    </source>
</evidence>
<reference evidence="8" key="1">
    <citation type="journal article" date="2019" name="Int. J. Syst. Evol. Microbiol.">
        <title>The Global Catalogue of Microorganisms (GCM) 10K type strain sequencing project: providing services to taxonomists for standard genome sequencing and annotation.</title>
        <authorList>
            <consortium name="The Broad Institute Genomics Platform"/>
            <consortium name="The Broad Institute Genome Sequencing Center for Infectious Disease"/>
            <person name="Wu L."/>
            <person name="Ma J."/>
        </authorList>
    </citation>
    <scope>NUCLEOTIDE SEQUENCE [LARGE SCALE GENOMIC DNA]</scope>
    <source>
        <strain evidence="8">CGMCC 1.10363</strain>
    </source>
</reference>
<dbReference type="Gene3D" id="1.20.1250.20">
    <property type="entry name" value="MFS general substrate transporter like domains"/>
    <property type="match status" value="2"/>
</dbReference>
<feature type="transmembrane region" description="Helical" evidence="5">
    <location>
        <begin position="74"/>
        <end position="90"/>
    </location>
</feature>
<feature type="transmembrane region" description="Helical" evidence="5">
    <location>
        <begin position="270"/>
        <end position="288"/>
    </location>
</feature>
<evidence type="ECO:0000313" key="8">
    <source>
        <dbReference type="Proteomes" id="UP001595900"/>
    </source>
</evidence>
<dbReference type="PANTHER" id="PTHR23537:SF1">
    <property type="entry name" value="SUGAR TRANSPORTER"/>
    <property type="match status" value="1"/>
</dbReference>
<dbReference type="EMBL" id="JBHSCN010000006">
    <property type="protein sequence ID" value="MFC4244774.1"/>
    <property type="molecule type" value="Genomic_DNA"/>
</dbReference>
<organism evidence="7 8">
    <name type="scientific">Gryllotalpicola reticulitermitis</name>
    <dbReference type="NCBI Taxonomy" id="1184153"/>
    <lineage>
        <taxon>Bacteria</taxon>
        <taxon>Bacillati</taxon>
        <taxon>Actinomycetota</taxon>
        <taxon>Actinomycetes</taxon>
        <taxon>Micrococcales</taxon>
        <taxon>Microbacteriaceae</taxon>
        <taxon>Gryllotalpicola</taxon>
    </lineage>
</organism>
<feature type="transmembrane region" description="Helical" evidence="5">
    <location>
        <begin position="205"/>
        <end position="231"/>
    </location>
</feature>
<feature type="transmembrane region" description="Helical" evidence="5">
    <location>
        <begin position="325"/>
        <end position="347"/>
    </location>
</feature>
<keyword evidence="3 5" id="KW-1133">Transmembrane helix</keyword>
<feature type="transmembrane region" description="Helical" evidence="5">
    <location>
        <begin position="132"/>
        <end position="154"/>
    </location>
</feature>
<name>A0ABV8QAC1_9MICO</name>
<dbReference type="InterPro" id="IPR020846">
    <property type="entry name" value="MFS_dom"/>
</dbReference>
<feature type="transmembrane region" description="Helical" evidence="5">
    <location>
        <begin position="353"/>
        <end position="376"/>
    </location>
</feature>
<dbReference type="PANTHER" id="PTHR23537">
    <property type="match status" value="1"/>
</dbReference>
<keyword evidence="2 5" id="KW-0812">Transmembrane</keyword>
<feature type="transmembrane region" description="Helical" evidence="5">
    <location>
        <begin position="160"/>
        <end position="182"/>
    </location>
</feature>
<evidence type="ECO:0000256" key="1">
    <source>
        <dbReference type="ARBA" id="ARBA00004651"/>
    </source>
</evidence>
<feature type="transmembrane region" description="Helical" evidence="5">
    <location>
        <begin position="294"/>
        <end position="313"/>
    </location>
</feature>
<gene>
    <name evidence="7" type="ORF">ACFOYW_15475</name>
</gene>
<feature type="domain" description="Major facilitator superfamily (MFS) profile" evidence="6">
    <location>
        <begin position="7"/>
        <end position="377"/>
    </location>
</feature>
<evidence type="ECO:0000256" key="2">
    <source>
        <dbReference type="ARBA" id="ARBA00022692"/>
    </source>
</evidence>
<dbReference type="PROSITE" id="PS50850">
    <property type="entry name" value="MFS"/>
    <property type="match status" value="1"/>
</dbReference>
<feature type="transmembrane region" description="Helical" evidence="5">
    <location>
        <begin position="237"/>
        <end position="258"/>
    </location>
</feature>
<accession>A0ABV8QAC1</accession>
<keyword evidence="8" id="KW-1185">Reference proteome</keyword>
<proteinExistence type="predicted"/>
<evidence type="ECO:0000256" key="3">
    <source>
        <dbReference type="ARBA" id="ARBA00022989"/>
    </source>
</evidence>
<protein>
    <submittedName>
        <fullName evidence="7">YbfB/YjiJ family MFS transporter</fullName>
    </submittedName>
</protein>
<evidence type="ECO:0000256" key="5">
    <source>
        <dbReference type="SAM" id="Phobius"/>
    </source>
</evidence>
<comment type="subcellular location">
    <subcellularLocation>
        <location evidence="1">Cell membrane</location>
        <topology evidence="1">Multi-pass membrane protein</topology>
    </subcellularLocation>
</comment>
<feature type="transmembrane region" description="Helical" evidence="5">
    <location>
        <begin position="96"/>
        <end position="120"/>
    </location>
</feature>
<dbReference type="SUPFAM" id="SSF103473">
    <property type="entry name" value="MFS general substrate transporter"/>
    <property type="match status" value="1"/>
</dbReference>
<evidence type="ECO:0000259" key="6">
    <source>
        <dbReference type="PROSITE" id="PS50850"/>
    </source>
</evidence>
<sequence>MQHSTWRAVGTTAATLAAAMGVGRFAFTPILPLMVSGAGLTAASGAELATINLVGYLVGAVIGIIAPRLTRSRLALRAVLIVLVLSLALMPVTHAFALWAVLRFVTGVASAVLFVIAVASLQSQLRGQGAHLIGWGFGGVGAGIAISGALVLVLREFTNWASAWIAVAALAAVLGFFGWFLVPERVPGVQVADARAGRAERTGQSFAWAAVSYGLEGVGYIIAGTFLVAAIDENASGWVGDGAWVVVGLAAVPSTVLWGRLSARFTRPSLLVVALLVQAIGVALPALVPGIAPALVSAVLFGGTFIGITSLALGIGNELGFPRAIAVMTTGYSVGQIAGPIIVTPLVGGGYSVALLLAAAVLLVGAATALVLRLGYPRRLAVAR</sequence>